<dbReference type="FunFam" id="3.40.50.980:FF:000001">
    <property type="entry name" value="Non-ribosomal peptide synthetase"/>
    <property type="match status" value="1"/>
</dbReference>
<dbReference type="FunFam" id="2.30.38.10:FF:000001">
    <property type="entry name" value="Non-ribosomal peptide synthetase PvdI"/>
    <property type="match status" value="2"/>
</dbReference>
<dbReference type="Gene3D" id="3.30.300.30">
    <property type="match status" value="2"/>
</dbReference>
<dbReference type="Pfam" id="PF00668">
    <property type="entry name" value="Condensation"/>
    <property type="match status" value="3"/>
</dbReference>
<dbReference type="GO" id="GO:0031177">
    <property type="term" value="F:phosphopantetheine binding"/>
    <property type="evidence" value="ECO:0007669"/>
    <property type="project" value="InterPro"/>
</dbReference>
<dbReference type="SMART" id="SM00823">
    <property type="entry name" value="PKS_PP"/>
    <property type="match status" value="2"/>
</dbReference>
<keyword evidence="6" id="KW-1185">Reference proteome</keyword>
<dbReference type="InterPro" id="IPR020806">
    <property type="entry name" value="PKS_PP-bd"/>
</dbReference>
<dbReference type="Gene3D" id="3.40.50.12780">
    <property type="entry name" value="N-terminal domain of ligase-like"/>
    <property type="match status" value="1"/>
</dbReference>
<feature type="domain" description="Carrier" evidence="4">
    <location>
        <begin position="992"/>
        <end position="1067"/>
    </location>
</feature>
<dbReference type="InterPro" id="IPR001242">
    <property type="entry name" value="Condensation_dom"/>
</dbReference>
<dbReference type="PROSITE" id="PS00455">
    <property type="entry name" value="AMP_BINDING"/>
    <property type="match status" value="2"/>
</dbReference>
<dbReference type="GO" id="GO:0005829">
    <property type="term" value="C:cytosol"/>
    <property type="evidence" value="ECO:0007669"/>
    <property type="project" value="TreeGrafter"/>
</dbReference>
<dbReference type="SUPFAM" id="SSF52777">
    <property type="entry name" value="CoA-dependent acyltransferases"/>
    <property type="match status" value="6"/>
</dbReference>
<dbReference type="InterPro" id="IPR023213">
    <property type="entry name" value="CAT-like_dom_sf"/>
</dbReference>
<evidence type="ECO:0000313" key="5">
    <source>
        <dbReference type="EMBL" id="NKZ09056.1"/>
    </source>
</evidence>
<dbReference type="Proteomes" id="UP000579250">
    <property type="component" value="Unassembled WGS sequence"/>
</dbReference>
<gene>
    <name evidence="5" type="ORF">HGB48_35735</name>
</gene>
<dbReference type="Pfam" id="PF13193">
    <property type="entry name" value="AMP-binding_C"/>
    <property type="match status" value="2"/>
</dbReference>
<comment type="cofactor">
    <cofactor evidence="1">
        <name>pantetheine 4'-phosphate</name>
        <dbReference type="ChEBI" id="CHEBI:47942"/>
    </cofactor>
</comment>
<sequence>MLNAERRATAERLMMSPSRSFAMSSAQKELWLAQRLTPDIPNNPCLAVDVQGDLDVATLDTAFRALLDEAEVLRVNFREYEDGLRQVVVDVGEWAPFHHDVSAEPDPDAAARAIVESVAVRCFDLHSDILFRAGTIRLSNSRLLVFMGFHHLVTDGFGMAMLVARVAELYAAARTGRPAPDPAFGGAGLIADEDARYRASERFAADQEFWREYLADIPDPVRLPGERSSRKPDLVRRSAVISRAELTEWEEVAESVGMSVNGLLSGAVAVFFNRMCGLREFVFCLAGANRSGATALSPGLVSGVVPLRVTVPVEASFVDVAGDVASQSRTVAMHGLCQSSDIRNAIGMSNAGNGIFGPILNLIPWVEALDFGDCRGFITDIRFGAVQDLTITVLGDARPGHGMSIYADGNATLYGESDMGLFLDQLLNIVRSVVDDPYVPVSLVEMMDAAESRRVLVDWNATAREPARATIVESFASHARRLPQAPAVVSGDVTLTFAELDAWSDRLAERLARRGAGPESVVALAFPRSPEFLAAVLAVLKVGAAYLPVDVNYPADRIAFMFADTKPMLVLAAEESAGVVPRAGVDVLTFADIDAETAPGPGSGPGLAGGGPKPSGPCSPASLAFVMYTSGSTGGPKGLMITHEDVVALATDRRFAGLERVLLHSSLSFDASTWEMWVPLLTGGCVVVAPPGNVDAVALRDLVAAHRLSGACVPTGLFAAVVEQDPACLAGLSQLWTGGEVLPVTTVEQMREHCPDTLVVNGYGPSEITTYCLAHAVPPDEDVSAGVPIGVPLDNMRMYVLGAGLVPVPPGVVGELYIAGDGMARGYLGRPGLTASRFVADPFGPPGGRLYRSGDLVRWNRSGELLFAGRVDDQVKIRGFRIEPGEVDTVLAAHPRVTRSAVIVRESGGDRATGEVTKQLIAYVVVDGVVDGVVDADAVAAELRGFVAGRLPEFMVPAAFVVVGGLPLTANGKVDRSALPDPVFAGGGVYRAPGSVEEEVLAGIFAEVLEVERVGVDDDFFVLGGHSLRATRLIGRVRRAFGVEVPIRAVFDHPTVARLAAHVGVGAGSGVRVRPRVERVERPGRLPLSFAQSRLWFLYRFEGPSVTYNLPVVLQLHGTVDLDVLTAALRDVVLRHESLRTVIADGDDEGEEGDAYQRILPPDEVAIDVPARTVGPDGMNAAVAEELAYRFDLRAEIPVRARVLQDGPDENVLVLLMHHIAGDGASMAPLTRDLVAAYAARAEGREPDWPPLPVQYADYTLWQRRLLGEVSDPGSLASTQLEHWRRELEGVPQPLALPTDRPRPARPSYRGGTVEFAIGAELAGGVAELARERGATAPIVLQSALAVLLSRLGAGDDVAIGSPIAGRTDQDLDDLVGFFVNDWVLRADLSGHKSFEQVVDAVRDKALAAYGNQDLPFERLVELLNPERSTAYHPLFQVMFVWHKDIWPELSAPGLTFEPHMNMAEGNQVAKFDLTVTLTEAGGESGAIRGYLEYAVDLFDRCTAERFAARFVRVLEQALAAPGAAVTAIEVLDPAERRQVLVEWNATAHGAVPRTVPEVFAEQAARTPEAAAVVCADTTLTYAELDARSGRLAARLAGWGAGPETLVALAVPRSADMVVAVLAVLKAGAGYLPLEVDHPRERIEFVLADAGPVLVLAAAESVPALPATGVPVRTIEDAETATVADTGPAGPCSPSGLAYVMYTSGSTGVPKGVAVTHADVVALAADRQFAGLERVLVHSSQAFDAITFEMWVPLLTGGCAVVAPPGDMDAVVLRELVAAHGLTAAWLPVGLFAAVVEQDPACLAGLPRLWAGGDALPPATLRELWRHCPGIQVVNGYGPTETTTFAVTHAFSRDEDLSAGVPIGVPLDGMRAYVLDGALTPVAPGVVGELYLAGAGMARGYLDRPGLTASRFVADPFDATGARLYRTGDLVRWTRSGRLVYVGRNDSQVKVRGFRVEPGEIEAVLTEHPAVAQAVVLARETGTADGSRQLIAYVVVDGVVDGVVDADAVAAELRGFVAGRLPEFMVPAAFVVVGGLPLTANGKVDRSALPDPVFAGGGVYRAPGSVEEEVLAGIFAEVLEVERVGVDDDFFVLGGHSLRATRLIGRVRRAFGVEVPIRAVFDHPTVARLAAHVGVGAGSGVRVRPRVERVERPGRLPLSFAQSRLWFLYRFEGPSVTYNLPVVLRLRGELDAKVLAAAFRDVVLRHESLRTVIGEDEQGLAFQRILPPDEIAVDVPLRVVEAERVADAVAEAAGHRFELEAEIPIRVGLLACGPDEHVLVILLHHIAGDGASITPLARDLSTAYAARAEGREPEWAPLPVQYADYTLWQRELLGDVSDPGSLVSTQLKYWRRELEGAPQPLALPTDRPRPARPGYRGDTVEFLITAELVAGVEALARRHGATVPMVLQAAYAVMLSRLGAGSDVTMGSPIANRTDEDLNDLIGYFANNWVLRVDLSGDRSFAQVVDQVRDKALAAYDNQDVPFERLVELLNPERSTSYHPLFQVAFVWNKDVLPPVSSSDLQVALEPTPNETAKFDLTLRIIEADAESGQALHGSMEYAIDLFDRGSVEGLAGRFVRVLEQVVANSAVPVKAVEVLATAERPLVVDVWNDTTVEIPGQSLLLPEVFEAWAAVSPGAVAVVAGSESLTYAELDARANALAFELIGCG</sequence>
<dbReference type="EMBL" id="JAAXPI010000117">
    <property type="protein sequence ID" value="NKZ09056.1"/>
    <property type="molecule type" value="Genomic_DNA"/>
</dbReference>
<dbReference type="InterPro" id="IPR036736">
    <property type="entry name" value="ACP-like_sf"/>
</dbReference>
<dbReference type="Gene3D" id="2.30.38.10">
    <property type="entry name" value="Luciferase, Domain 3"/>
    <property type="match status" value="2"/>
</dbReference>
<dbReference type="InterPro" id="IPR000873">
    <property type="entry name" value="AMP-dep_synth/lig_dom"/>
</dbReference>
<dbReference type="InterPro" id="IPR025110">
    <property type="entry name" value="AMP-bd_C"/>
</dbReference>
<dbReference type="SUPFAM" id="SSF47336">
    <property type="entry name" value="ACP-like"/>
    <property type="match status" value="2"/>
</dbReference>
<dbReference type="Gene3D" id="3.30.559.10">
    <property type="entry name" value="Chloramphenicol acetyltransferase-like domain"/>
    <property type="match status" value="3"/>
</dbReference>
<dbReference type="Pfam" id="PF00501">
    <property type="entry name" value="AMP-binding"/>
    <property type="match status" value="2"/>
</dbReference>
<dbReference type="InterPro" id="IPR020845">
    <property type="entry name" value="AMP-binding_CS"/>
</dbReference>
<evidence type="ECO:0000313" key="6">
    <source>
        <dbReference type="Proteomes" id="UP000579250"/>
    </source>
</evidence>
<evidence type="ECO:0000256" key="3">
    <source>
        <dbReference type="ARBA" id="ARBA00022553"/>
    </source>
</evidence>
<dbReference type="GO" id="GO:0072330">
    <property type="term" value="P:monocarboxylic acid biosynthetic process"/>
    <property type="evidence" value="ECO:0007669"/>
    <property type="project" value="UniProtKB-ARBA"/>
</dbReference>
<comment type="caution">
    <text evidence="5">The sequence shown here is derived from an EMBL/GenBank/DDBJ whole genome shotgun (WGS) entry which is preliminary data.</text>
</comment>
<name>A0A846ZFY7_9ACTN</name>
<protein>
    <submittedName>
        <fullName evidence="5">Amino acid adenylation domain-containing protein</fullName>
    </submittedName>
</protein>
<dbReference type="Gene3D" id="1.10.1200.10">
    <property type="entry name" value="ACP-like"/>
    <property type="match status" value="2"/>
</dbReference>
<dbReference type="FunFam" id="3.30.300.30:FF:000015">
    <property type="entry name" value="Nonribosomal peptide synthase SidD"/>
    <property type="match status" value="1"/>
</dbReference>
<dbReference type="CDD" id="cd19540">
    <property type="entry name" value="LCL_NRPS-like"/>
    <property type="match status" value="2"/>
</dbReference>
<evidence type="ECO:0000259" key="4">
    <source>
        <dbReference type="PROSITE" id="PS50075"/>
    </source>
</evidence>
<dbReference type="InterPro" id="IPR010071">
    <property type="entry name" value="AA_adenyl_dom"/>
</dbReference>
<dbReference type="InterPro" id="IPR042099">
    <property type="entry name" value="ANL_N_sf"/>
</dbReference>
<dbReference type="GO" id="GO:0044550">
    <property type="term" value="P:secondary metabolite biosynthetic process"/>
    <property type="evidence" value="ECO:0007669"/>
    <property type="project" value="TreeGrafter"/>
</dbReference>
<proteinExistence type="predicted"/>
<dbReference type="FunFam" id="1.10.1200.10:FF:000016">
    <property type="entry name" value="Non-ribosomal peptide synthase"/>
    <property type="match status" value="2"/>
</dbReference>
<dbReference type="GO" id="GO:0003824">
    <property type="term" value="F:catalytic activity"/>
    <property type="evidence" value="ECO:0007669"/>
    <property type="project" value="InterPro"/>
</dbReference>
<dbReference type="Pfam" id="PF00550">
    <property type="entry name" value="PP-binding"/>
    <property type="match status" value="2"/>
</dbReference>
<dbReference type="CDD" id="cd12117">
    <property type="entry name" value="A_NRPS_Srf_like"/>
    <property type="match status" value="2"/>
</dbReference>
<dbReference type="Gene3D" id="3.30.559.30">
    <property type="entry name" value="Nonribosomal peptide synthetase, condensation domain"/>
    <property type="match status" value="3"/>
</dbReference>
<dbReference type="InterPro" id="IPR045851">
    <property type="entry name" value="AMP-bd_C_sf"/>
</dbReference>
<keyword evidence="2" id="KW-0596">Phosphopantetheine</keyword>
<accession>A0A846ZFY7</accession>
<feature type="domain" description="Carrier" evidence="4">
    <location>
        <begin position="2062"/>
        <end position="2137"/>
    </location>
</feature>
<dbReference type="InterPro" id="IPR009081">
    <property type="entry name" value="PP-bd_ACP"/>
</dbReference>
<dbReference type="GO" id="GO:0043041">
    <property type="term" value="P:amino acid activation for nonribosomal peptide biosynthetic process"/>
    <property type="evidence" value="ECO:0007669"/>
    <property type="project" value="TreeGrafter"/>
</dbReference>
<dbReference type="PROSITE" id="PS50075">
    <property type="entry name" value="CARRIER"/>
    <property type="match status" value="2"/>
</dbReference>
<keyword evidence="3" id="KW-0597">Phosphoprotein</keyword>
<organism evidence="5 6">
    <name type="scientific">Actinomadura latina</name>
    <dbReference type="NCBI Taxonomy" id="163603"/>
    <lineage>
        <taxon>Bacteria</taxon>
        <taxon>Bacillati</taxon>
        <taxon>Actinomycetota</taxon>
        <taxon>Actinomycetes</taxon>
        <taxon>Streptosporangiales</taxon>
        <taxon>Thermomonosporaceae</taxon>
        <taxon>Actinomadura</taxon>
    </lineage>
</organism>
<dbReference type="Gene3D" id="3.40.50.980">
    <property type="match status" value="4"/>
</dbReference>
<dbReference type="SUPFAM" id="SSF56801">
    <property type="entry name" value="Acetyl-CoA synthetase-like"/>
    <property type="match status" value="3"/>
</dbReference>
<feature type="non-terminal residue" evidence="5">
    <location>
        <position position="2666"/>
    </location>
</feature>
<dbReference type="GO" id="GO:0008610">
    <property type="term" value="P:lipid biosynthetic process"/>
    <property type="evidence" value="ECO:0007669"/>
    <property type="project" value="UniProtKB-ARBA"/>
</dbReference>
<dbReference type="NCBIfam" id="TIGR01733">
    <property type="entry name" value="AA-adenyl-dom"/>
    <property type="match status" value="2"/>
</dbReference>
<evidence type="ECO:0000256" key="2">
    <source>
        <dbReference type="ARBA" id="ARBA00022450"/>
    </source>
</evidence>
<dbReference type="PANTHER" id="PTHR45527">
    <property type="entry name" value="NONRIBOSOMAL PEPTIDE SYNTHETASE"/>
    <property type="match status" value="1"/>
</dbReference>
<dbReference type="PANTHER" id="PTHR45527:SF1">
    <property type="entry name" value="FATTY ACID SYNTHASE"/>
    <property type="match status" value="1"/>
</dbReference>
<reference evidence="5 6" key="1">
    <citation type="submission" date="2020-04" db="EMBL/GenBank/DDBJ databases">
        <title>MicrobeNet Type strains.</title>
        <authorList>
            <person name="Nicholson A.C."/>
        </authorList>
    </citation>
    <scope>NUCLEOTIDE SEQUENCE [LARGE SCALE GENOMIC DNA]</scope>
    <source>
        <strain evidence="5 6">ATCC BAA-277</strain>
    </source>
</reference>
<evidence type="ECO:0000256" key="1">
    <source>
        <dbReference type="ARBA" id="ARBA00001957"/>
    </source>
</evidence>